<dbReference type="InterPro" id="IPR038718">
    <property type="entry name" value="SNF2-like_sf"/>
</dbReference>
<keyword evidence="2" id="KW-0863">Zinc-finger</keyword>
<sequence length="1094" mass="119524">MLADAVIRGTVGGEAFRRGAVYAEQGRVSDVVWSRRLGQLAATVRGGGGSRYSTVAEYDASGSQWWGECSCPVGVDCKHVAALLITARHALDDPSGSSARAGAPAGAAWELALADLVPSGDPAGSRPGTPLGLQFEVEAAAGGRSAVAAWSVRLRPVVTGAKGRWIRTGVSWRALQYDYQSRHDPGQAGALRAVYRAHQVAQDASGFYGYYNSADAPVRLEEFGPALWPALQQVVDEGVPMVTATGAPVRLNGEPAPLGVDLRQEHDADLRVEPVVHVDGIAVPAEAVRLLGSPPHGAVLLPGVPDVPAELVPDGGLTLTPVQRVSRRTQSLLSAGELRVPAADRDRFLTDFYPALRRVLPVQSSDGTVELPEVHAPELCLRVDHAAGHRVRLAWSVQYRIGDDVRRLPLPAEDDAAFRDAAALRDAAAEERLVRSLPLPAERLPGLWESGPQRRLAPTAELHGMDAVVLTTEVLPRLVAAGVLVEVTGEPPDYRHTAAAPVVHVSATEGPDADWFDLGVTVTVDGEDIPFVLLFTALAAGDSHLVLPSGTWFDIRRPEFDRLRQLIEEARALQDAEQPGLRISRYQAGLWEELVELGVVAEQSERWSRDVRALLDVDDAAPPAAPAGLAAQLRPYQLQGYQWLSVLWDAGLGGVLADDMGLGKTVQTLALLCRAQEAGELTAPVLVVAPTSVVSNWVREASRFAPDLRVRAIDATARKLGVPLSEAAEGADVVVTSYTLLRLGEDDYRELPWSGLVLDEAQFVKNHAAKTYAAARRLPARFKLAITGTPVENNLMDLWSMLSIVAPGLFPNPQKFTEHYRIPIERGGDPEVLAALRRRVRPLMRRRTKEQVATELPPKQEQVLEVVLNPRHRKVYDTHLQRERRKVLGLVDDLQRHRFTIFRSLTLLRQLALDPALIDPEYAAIRSSKADAFLEHLQEVVAEGHRALVFSQFTGFLATVRRQLDAHGLPYTYLDGRTRNRQERIDQFRSERAPVFLISLKAGGFGLNLTEADYVFVLDPWWNPAVEAQAVDRTHRIGQDRTVMVYRLVAAGTIEEKVMALQERKRDLFARVLDDDDGALAGPLTAEDIRGLFS</sequence>
<keyword evidence="2" id="KW-0479">Metal-binding</keyword>
<dbReference type="InterPro" id="IPR000330">
    <property type="entry name" value="SNF2_N"/>
</dbReference>
<evidence type="ECO:0000259" key="4">
    <source>
        <dbReference type="PROSITE" id="PS51192"/>
    </source>
</evidence>
<evidence type="ECO:0000256" key="1">
    <source>
        <dbReference type="ARBA" id="ARBA00022801"/>
    </source>
</evidence>
<dbReference type="SMART" id="SM00490">
    <property type="entry name" value="HELICc"/>
    <property type="match status" value="1"/>
</dbReference>
<keyword evidence="6" id="KW-0347">Helicase</keyword>
<dbReference type="SMART" id="SM00487">
    <property type="entry name" value="DEXDc"/>
    <property type="match status" value="1"/>
</dbReference>
<evidence type="ECO:0000259" key="5">
    <source>
        <dbReference type="PROSITE" id="PS51194"/>
    </source>
</evidence>
<dbReference type="GO" id="GO:0008270">
    <property type="term" value="F:zinc ion binding"/>
    <property type="evidence" value="ECO:0007669"/>
    <property type="project" value="UniProtKB-KW"/>
</dbReference>
<dbReference type="Pfam" id="PF00271">
    <property type="entry name" value="Helicase_C"/>
    <property type="match status" value="1"/>
</dbReference>
<feature type="domain" description="Helicase C-terminal" evidence="5">
    <location>
        <begin position="933"/>
        <end position="1090"/>
    </location>
</feature>
<proteinExistence type="predicted"/>
<keyword evidence="2" id="KW-0862">Zinc</keyword>
<dbReference type="InterPro" id="IPR049730">
    <property type="entry name" value="SNF2/RAD54-like_C"/>
</dbReference>
<evidence type="ECO:0000313" key="6">
    <source>
        <dbReference type="EMBL" id="SNR31131.1"/>
    </source>
</evidence>
<dbReference type="GO" id="GO:0004386">
    <property type="term" value="F:helicase activity"/>
    <property type="evidence" value="ECO:0007669"/>
    <property type="project" value="UniProtKB-KW"/>
</dbReference>
<dbReference type="Proteomes" id="UP000198403">
    <property type="component" value="Unassembled WGS sequence"/>
</dbReference>
<dbReference type="PROSITE" id="PS51194">
    <property type="entry name" value="HELICASE_CTER"/>
    <property type="match status" value="1"/>
</dbReference>
<keyword evidence="1" id="KW-0378">Hydrolase</keyword>
<dbReference type="PANTHER" id="PTHR10799">
    <property type="entry name" value="SNF2/RAD54 HELICASE FAMILY"/>
    <property type="match status" value="1"/>
</dbReference>
<feature type="domain" description="Helicase ATP-binding" evidence="4">
    <location>
        <begin position="645"/>
        <end position="808"/>
    </location>
</feature>
<dbReference type="InterPro" id="IPR007527">
    <property type="entry name" value="Znf_SWIM"/>
</dbReference>
<evidence type="ECO:0000313" key="7">
    <source>
        <dbReference type="Proteomes" id="UP000198403"/>
    </source>
</evidence>
<dbReference type="GO" id="GO:0016787">
    <property type="term" value="F:hydrolase activity"/>
    <property type="evidence" value="ECO:0007669"/>
    <property type="project" value="UniProtKB-KW"/>
</dbReference>
<dbReference type="EMBL" id="FZNO01000002">
    <property type="protein sequence ID" value="SNR31131.1"/>
    <property type="molecule type" value="Genomic_DNA"/>
</dbReference>
<keyword evidence="6" id="KW-0547">Nucleotide-binding</keyword>
<dbReference type="PROSITE" id="PS51192">
    <property type="entry name" value="HELICASE_ATP_BIND_1"/>
    <property type="match status" value="1"/>
</dbReference>
<dbReference type="InterPro" id="IPR014001">
    <property type="entry name" value="Helicase_ATP-bd"/>
</dbReference>
<dbReference type="InterPro" id="IPR001650">
    <property type="entry name" value="Helicase_C-like"/>
</dbReference>
<name>A0A238VAB5_9ACTN</name>
<dbReference type="Gene3D" id="3.40.50.300">
    <property type="entry name" value="P-loop containing nucleotide triphosphate hydrolases"/>
    <property type="match status" value="1"/>
</dbReference>
<reference evidence="6 7" key="1">
    <citation type="submission" date="2017-06" db="EMBL/GenBank/DDBJ databases">
        <authorList>
            <person name="Kim H.J."/>
            <person name="Triplett B.A."/>
        </authorList>
    </citation>
    <scope>NUCLEOTIDE SEQUENCE [LARGE SCALE GENOMIC DNA]</scope>
    <source>
        <strain evidence="6 7">DSM 44272</strain>
    </source>
</reference>
<dbReference type="AlphaFoldDB" id="A0A238VAB5"/>
<feature type="domain" description="SWIM-type" evidence="3">
    <location>
        <begin position="52"/>
        <end position="88"/>
    </location>
</feature>
<gene>
    <name evidence="6" type="ORF">SAMN06272737_102276</name>
</gene>
<organism evidence="6 7">
    <name type="scientific">Blastococcus mobilis</name>
    <dbReference type="NCBI Taxonomy" id="1938746"/>
    <lineage>
        <taxon>Bacteria</taxon>
        <taxon>Bacillati</taxon>
        <taxon>Actinomycetota</taxon>
        <taxon>Actinomycetes</taxon>
        <taxon>Geodermatophilales</taxon>
        <taxon>Geodermatophilaceae</taxon>
        <taxon>Blastococcus</taxon>
    </lineage>
</organism>
<dbReference type="Gene3D" id="3.40.50.10810">
    <property type="entry name" value="Tandem AAA-ATPase domain"/>
    <property type="match status" value="1"/>
</dbReference>
<dbReference type="CDD" id="cd18793">
    <property type="entry name" value="SF2_C_SNF"/>
    <property type="match status" value="1"/>
</dbReference>
<dbReference type="GO" id="GO:0005524">
    <property type="term" value="F:ATP binding"/>
    <property type="evidence" value="ECO:0007669"/>
    <property type="project" value="InterPro"/>
</dbReference>
<dbReference type="Pfam" id="PF00176">
    <property type="entry name" value="SNF2-rel_dom"/>
    <property type="match status" value="1"/>
</dbReference>
<accession>A0A238VAB5</accession>
<evidence type="ECO:0000259" key="3">
    <source>
        <dbReference type="PROSITE" id="PS50966"/>
    </source>
</evidence>
<dbReference type="PROSITE" id="PS50966">
    <property type="entry name" value="ZF_SWIM"/>
    <property type="match status" value="1"/>
</dbReference>
<dbReference type="InterPro" id="IPR027417">
    <property type="entry name" value="P-loop_NTPase"/>
</dbReference>
<dbReference type="SUPFAM" id="SSF52540">
    <property type="entry name" value="P-loop containing nucleoside triphosphate hydrolases"/>
    <property type="match status" value="2"/>
</dbReference>
<keyword evidence="7" id="KW-1185">Reference proteome</keyword>
<protein>
    <submittedName>
        <fullName evidence="6">Helicase conserved C-terminal domain-containing protein</fullName>
    </submittedName>
</protein>
<evidence type="ECO:0000256" key="2">
    <source>
        <dbReference type="PROSITE-ProRule" id="PRU00325"/>
    </source>
</evidence>
<keyword evidence="6" id="KW-0067">ATP-binding</keyword>